<proteinExistence type="predicted"/>
<name>A0ABW4P0L3_9NOCA</name>
<dbReference type="Proteomes" id="UP001597286">
    <property type="component" value="Unassembled WGS sequence"/>
</dbReference>
<organism evidence="2 3">
    <name type="scientific">Rhodococcus gannanensis</name>
    <dbReference type="NCBI Taxonomy" id="1960308"/>
    <lineage>
        <taxon>Bacteria</taxon>
        <taxon>Bacillati</taxon>
        <taxon>Actinomycetota</taxon>
        <taxon>Actinomycetes</taxon>
        <taxon>Mycobacteriales</taxon>
        <taxon>Nocardiaceae</taxon>
        <taxon>Rhodococcus</taxon>
    </lineage>
</organism>
<dbReference type="GO" id="GO:0016853">
    <property type="term" value="F:isomerase activity"/>
    <property type="evidence" value="ECO:0007669"/>
    <property type="project" value="UniProtKB-KW"/>
</dbReference>
<dbReference type="PANTHER" id="PTHR12110">
    <property type="entry name" value="HYDROXYPYRUVATE ISOMERASE"/>
    <property type="match status" value="1"/>
</dbReference>
<dbReference type="SUPFAM" id="SSF51658">
    <property type="entry name" value="Xylose isomerase-like"/>
    <property type="match status" value="1"/>
</dbReference>
<dbReference type="RefSeq" id="WP_378484184.1">
    <property type="nucleotide sequence ID" value="NZ_JBHUFB010000007.1"/>
</dbReference>
<evidence type="ECO:0000259" key="1">
    <source>
        <dbReference type="Pfam" id="PF01261"/>
    </source>
</evidence>
<sequence length="298" mass="32255">MTINTELLASCWTSAGNTGPSFADEMSPVSLRDRIEAAGRTGWSGFGLFHKDLIEARETIGLPTLGAILRDNGMKHVEFEFLTDWWADGAARAESDRIRTHMFEAAEELGVRTVKVSSDLSPNPQPYAAYTEHFAALATDAEQHGVRVALEFMPMASPRTVQEAADIVRNAGARAGGLCIDIWHVYRAGTSYEELAAAIDPEMVFVVELNDGARTPIGSLWDDTVNSRKYCGEGDFDVAAFATTILSTGYKGYWGVEIISALHRDTPVEEGLRRAHDTALSALSAAVDPTAIGNTGSR</sequence>
<dbReference type="EMBL" id="JBHUFB010000007">
    <property type="protein sequence ID" value="MFD1811653.1"/>
    <property type="molecule type" value="Genomic_DNA"/>
</dbReference>
<dbReference type="Pfam" id="PF01261">
    <property type="entry name" value="AP_endonuc_2"/>
    <property type="match status" value="1"/>
</dbReference>
<accession>A0ABW4P0L3</accession>
<gene>
    <name evidence="2" type="ORF">ACFSJG_05460</name>
</gene>
<evidence type="ECO:0000313" key="3">
    <source>
        <dbReference type="Proteomes" id="UP001597286"/>
    </source>
</evidence>
<evidence type="ECO:0000313" key="2">
    <source>
        <dbReference type="EMBL" id="MFD1811653.1"/>
    </source>
</evidence>
<dbReference type="InterPro" id="IPR050312">
    <property type="entry name" value="IolE/XylAMocC-like"/>
</dbReference>
<dbReference type="InterPro" id="IPR036237">
    <property type="entry name" value="Xyl_isomerase-like_sf"/>
</dbReference>
<keyword evidence="3" id="KW-1185">Reference proteome</keyword>
<dbReference type="InterPro" id="IPR013022">
    <property type="entry name" value="Xyl_isomerase-like_TIM-brl"/>
</dbReference>
<dbReference type="Gene3D" id="3.20.20.150">
    <property type="entry name" value="Divalent-metal-dependent TIM barrel enzymes"/>
    <property type="match status" value="1"/>
</dbReference>
<dbReference type="PANTHER" id="PTHR12110:SF48">
    <property type="entry name" value="BLL3656 PROTEIN"/>
    <property type="match status" value="1"/>
</dbReference>
<comment type="caution">
    <text evidence="2">The sequence shown here is derived from an EMBL/GenBank/DDBJ whole genome shotgun (WGS) entry which is preliminary data.</text>
</comment>
<protein>
    <submittedName>
        <fullName evidence="2">Sugar phosphate isomerase/epimerase family protein</fullName>
    </submittedName>
</protein>
<reference evidence="3" key="1">
    <citation type="journal article" date="2019" name="Int. J. Syst. Evol. Microbiol.">
        <title>The Global Catalogue of Microorganisms (GCM) 10K type strain sequencing project: providing services to taxonomists for standard genome sequencing and annotation.</title>
        <authorList>
            <consortium name="The Broad Institute Genomics Platform"/>
            <consortium name="The Broad Institute Genome Sequencing Center for Infectious Disease"/>
            <person name="Wu L."/>
            <person name="Ma J."/>
        </authorList>
    </citation>
    <scope>NUCLEOTIDE SEQUENCE [LARGE SCALE GENOMIC DNA]</scope>
    <source>
        <strain evidence="3">DT72</strain>
    </source>
</reference>
<feature type="domain" description="Xylose isomerase-like TIM barrel" evidence="1">
    <location>
        <begin position="36"/>
        <end position="273"/>
    </location>
</feature>
<keyword evidence="2" id="KW-0413">Isomerase</keyword>